<proteinExistence type="predicted"/>
<feature type="region of interest" description="Disordered" evidence="1">
    <location>
        <begin position="241"/>
        <end position="263"/>
    </location>
</feature>
<evidence type="ECO:0000256" key="1">
    <source>
        <dbReference type="SAM" id="MobiDB-lite"/>
    </source>
</evidence>
<dbReference type="GO" id="GO:0007035">
    <property type="term" value="P:vacuolar acidification"/>
    <property type="evidence" value="ECO:0007669"/>
    <property type="project" value="TreeGrafter"/>
</dbReference>
<sequence>ACAIGSHLHILTERFEKIHVIHCDNINNCEITAVSCCSESGKIFPYTWTQAQTWSMEDKIGGVHWVLEGFRLLLFVGTELILYQDKIISCSEIKWEVIWRIKLANKIKHVRFSNDGTLFATCGSHDPFVKIWYQLKDSFSFIYLQHPSSVCGFEWRHSGGFLMPRKLVHNALITWCEDNTARIWKEVQNGDTGLQYNFINVIQHAIVQQNGHPSVIKPKHNPHRVSLQMRKAKARLIQKFTHHQTEKKKPDIQSSTQVSDSNVPVRPSSIADFSIPNYASGNPLVFCLIATINAEDCLLVPAISRVSESKNDDVKRKRHSRLSFSVHWLNNKEYDFEMGTQKVLAENLAENESRDLSPCQIVSLHSSSSSAGFAADFLTPHPGGLSHPLTSPNLIKTSQQAAELNDPMSTDSIDHKLEGLLRHWVKSCDILFAIHPMDGSLLTWTLEWLDDHWKQPTVSFASRIPEAFPLSDAVSLLSPMNTLRPSLHILFEYSHKRKSDIEEQSHTQDFQAFLARNKYLAKNNEIYLLTNHRIGTLNLWRIQIENTPNETVIQHQNIPIAASVTNVVHGYRICKPSNEPTNLEIHKNEGLFDAACLSTPLLPQYHPTQLVGMLNAGKIQRVRAILLNVLHALRANKQVRKLSSVRRYSFGRQSSVVKRQTIDYDFDPDVQQRRNSISARSSFNNNVMEQNQIDSIPSLPLYALLLADEVSENATNSQQSQLVTRSSFDKKEETNVYDSLFARSITEEENFKFDEDDFDDQSDDERNNSASRSRKFSIGSLNEASFLVLTNPGSPPAAKFTANHARYLTDILTHTHLHGLSNTDQMHLLAVADTISHFSSSAVDRLAHANVMFEKESSANDKNEQTTFAYTTGMETVDECGLRFLMAKKQYEYLLRCLPLKQRKQLKMNGISSAYVIWAFHSDTEAELLSSIPCVQRQQENWDEMRSYGVAWWLRNVASLRTCIERVAKNIFQKDQNPLDAALFYLAMRKKNVLTQLFKHAAAFFLLAGSIKDALQIILARIHDLQLAIVILRLYEVEAEAQFELLSELLCKEVLGCEVEHFRQLIKNYESKKTVEPITFPNARGDPFERSMSLWIMNEYVFSVETFLEEANDPKRIKDREIKMERTNSDDTLIRQKLTRAGIAMTTTEHFLTWTRRIGSRLSDSEKRLYLRTANAHLDSGCPLLSLDVLTSLPKQFGQEAELEVILPDLSKPSLDEQIDWSMPVSSKLNQEEPFTSIKPEISGNSLTKDLITKHELSTLDCSSELQDLKLFSTLSIMTDELTTLANGDYEIPGGQLRLKLYCCDEEPTSSIIRGTDEELPPLHEALEQDRIELKERKSKALKRRLWLKRHQKILHSLAAYCALHGSRNIRLIAVQMELLLLLMEAQRDKEVSDIRTFPLLAASLSPNVNSPISPLRFMSEQCASLLSAINQFDKVPQIDADVSKVMKLFSLCQGLSFCVYQSLSNIELFNQFRLSPQTFSGPLTQPIRRTSVSVTATDELDVRSQPQYWPGVDSLIKLLNRESLLDNTPPNLRLLLVEFFSTIFLSTFLYAFTFYDSRLLYRLAAHPIGNQMFGEIFGGGGEHKLKSAIPVRPPPPRIGERTESNSQLQQQNSNQVEEIALMRAKLHAKVFAPSTKATINQKLPSKTHQGASEQIIQCWIPPRKHILQYFTDKVIGSQIGTVADAIFDDYDSDQESNEEKEVDETTTDYFKFQSDLDELSLNKERIYPHCCHDSYAWQLIRLALLRLIISKIECFVELAGFDLREVARRFPKLEQSITCLNLWAAQIEAKLGTDLTECPPDFLPNMHVQELSDSEQHQNHGKPVAATPTLNKYHNLLLEHGNTPFEYDETGVKPVRRLWIQLVHQESLMPLLVRFIFGKEKTKSLSSFTDGSVESRCGRQAAPKNIISQFLKILN</sequence>
<dbReference type="Proteomes" id="UP000887561">
    <property type="component" value="Unplaced"/>
</dbReference>
<protein>
    <submittedName>
        <fullName evidence="4">RAVE complex protein Rav1 C-terminal domain-containing protein</fullName>
    </submittedName>
</protein>
<accession>A0A915MWC2</accession>
<dbReference type="Pfam" id="PF12234">
    <property type="entry name" value="Rav1p_C"/>
    <property type="match status" value="1"/>
</dbReference>
<feature type="compositionally biased region" description="Acidic residues" evidence="1">
    <location>
        <begin position="754"/>
        <end position="763"/>
    </location>
</feature>
<dbReference type="Gene3D" id="2.130.10.10">
    <property type="entry name" value="YVTN repeat-like/Quinoprotein amine dehydrogenase"/>
    <property type="match status" value="1"/>
</dbReference>
<dbReference type="WBParaSite" id="scaffold5826_cov293.g10060">
    <property type="protein sequence ID" value="scaffold5826_cov293.g10060"/>
    <property type="gene ID" value="scaffold5826_cov293.g10060"/>
</dbReference>
<dbReference type="InterPro" id="IPR001680">
    <property type="entry name" value="WD40_rpt"/>
</dbReference>
<dbReference type="InterPro" id="IPR052208">
    <property type="entry name" value="DmX-like/RAVE_component"/>
</dbReference>
<dbReference type="PANTHER" id="PTHR13950">
    <property type="entry name" value="RABCONNECTIN-RELATED"/>
    <property type="match status" value="1"/>
</dbReference>
<dbReference type="GO" id="GO:0043291">
    <property type="term" value="C:RAVE complex"/>
    <property type="evidence" value="ECO:0007669"/>
    <property type="project" value="TreeGrafter"/>
</dbReference>
<evidence type="ECO:0000259" key="2">
    <source>
        <dbReference type="Pfam" id="PF12234"/>
    </source>
</evidence>
<feature type="region of interest" description="Disordered" evidence="1">
    <location>
        <begin position="752"/>
        <end position="774"/>
    </location>
</feature>
<dbReference type="InterPro" id="IPR015943">
    <property type="entry name" value="WD40/YVTN_repeat-like_dom_sf"/>
</dbReference>
<dbReference type="PANTHER" id="PTHR13950:SF9">
    <property type="entry name" value="RABCONNECTIN-3A"/>
    <property type="match status" value="1"/>
</dbReference>
<feature type="compositionally biased region" description="Polar residues" evidence="1">
    <location>
        <begin position="252"/>
        <end position="262"/>
    </location>
</feature>
<evidence type="ECO:0000313" key="4">
    <source>
        <dbReference type="WBParaSite" id="scaffold5826_cov293.g10060"/>
    </source>
</evidence>
<name>A0A915MWC2_MELJA</name>
<dbReference type="SMART" id="SM00320">
    <property type="entry name" value="WD40"/>
    <property type="match status" value="2"/>
</dbReference>
<dbReference type="SUPFAM" id="SSF50978">
    <property type="entry name" value="WD40 repeat-like"/>
    <property type="match status" value="1"/>
</dbReference>
<evidence type="ECO:0000313" key="3">
    <source>
        <dbReference type="Proteomes" id="UP000887561"/>
    </source>
</evidence>
<dbReference type="InterPro" id="IPR022033">
    <property type="entry name" value="Rav1p_C"/>
</dbReference>
<dbReference type="InterPro" id="IPR036322">
    <property type="entry name" value="WD40_repeat_dom_sf"/>
</dbReference>
<organism evidence="3 4">
    <name type="scientific">Meloidogyne javanica</name>
    <name type="common">Root-knot nematode worm</name>
    <dbReference type="NCBI Taxonomy" id="6303"/>
    <lineage>
        <taxon>Eukaryota</taxon>
        <taxon>Metazoa</taxon>
        <taxon>Ecdysozoa</taxon>
        <taxon>Nematoda</taxon>
        <taxon>Chromadorea</taxon>
        <taxon>Rhabditida</taxon>
        <taxon>Tylenchina</taxon>
        <taxon>Tylenchomorpha</taxon>
        <taxon>Tylenchoidea</taxon>
        <taxon>Meloidogynidae</taxon>
        <taxon>Meloidogyninae</taxon>
        <taxon>Meloidogyne</taxon>
        <taxon>Meloidogyne incognita group</taxon>
    </lineage>
</organism>
<feature type="domain" description="RAVE complex protein Rav1 C-terminal" evidence="2">
    <location>
        <begin position="874"/>
        <end position="1001"/>
    </location>
</feature>
<reference evidence="4" key="1">
    <citation type="submission" date="2022-11" db="UniProtKB">
        <authorList>
            <consortium name="WormBaseParasite"/>
        </authorList>
    </citation>
    <scope>IDENTIFICATION</scope>
</reference>
<keyword evidence="3" id="KW-1185">Reference proteome</keyword>